<proteinExistence type="predicted"/>
<accession>A0AA49AA96</accession>
<reference evidence="1 2" key="1">
    <citation type="submission" date="2020-11" db="EMBL/GenBank/DDBJ databases">
        <authorList>
            <person name="Sun Q."/>
        </authorList>
    </citation>
    <scope>NUCLEOTIDE SEQUENCE [LARGE SCALE GENOMIC DNA]</scope>
    <source>
        <strain evidence="1 2">P8398</strain>
    </source>
</reference>
<dbReference type="RefSeq" id="WP_206091744.1">
    <property type="nucleotide sequence ID" value="NZ_CP065053.1"/>
</dbReference>
<protein>
    <submittedName>
        <fullName evidence="1">Uncharacterized protein</fullName>
    </submittedName>
</protein>
<name>A0AA49AA96_9BURK</name>
<evidence type="ECO:0000313" key="2">
    <source>
        <dbReference type="Proteomes" id="UP000662888"/>
    </source>
</evidence>
<dbReference type="EMBL" id="CP065053">
    <property type="protein sequence ID" value="QPI52264.1"/>
    <property type="molecule type" value="Genomic_DNA"/>
</dbReference>
<evidence type="ECO:0000313" key="1">
    <source>
        <dbReference type="EMBL" id="QPI52264.1"/>
    </source>
</evidence>
<sequence length="63" mass="6905">MGKVVFARAPFETYKYSGSGLIVMQLAADRLTATCGQDASPDDAVATGWRDARMEEMSFLELQ</sequence>
<organism evidence="1 2">
    <name type="scientific">Massilia antarctica</name>
    <dbReference type="NCBI Taxonomy" id="2765360"/>
    <lineage>
        <taxon>Bacteria</taxon>
        <taxon>Pseudomonadati</taxon>
        <taxon>Pseudomonadota</taxon>
        <taxon>Betaproteobacteria</taxon>
        <taxon>Burkholderiales</taxon>
        <taxon>Oxalobacteraceae</taxon>
        <taxon>Telluria group</taxon>
        <taxon>Massilia</taxon>
    </lineage>
</organism>
<dbReference type="Proteomes" id="UP000662888">
    <property type="component" value="Chromosome"/>
</dbReference>
<keyword evidence="2" id="KW-1185">Reference proteome</keyword>
<gene>
    <name evidence="1" type="ORF">IV454_12720</name>
</gene>